<evidence type="ECO:0000313" key="1">
    <source>
        <dbReference type="EMBL" id="KAL3676919.1"/>
    </source>
</evidence>
<proteinExistence type="predicted"/>
<accession>A0ABD3GEQ9</accession>
<name>A0ABD3GEQ9_9MARC</name>
<dbReference type="EMBL" id="JBJQOH010000008">
    <property type="protein sequence ID" value="KAL3676919.1"/>
    <property type="molecule type" value="Genomic_DNA"/>
</dbReference>
<comment type="caution">
    <text evidence="1">The sequence shown here is derived from an EMBL/GenBank/DDBJ whole genome shotgun (WGS) entry which is preliminary data.</text>
</comment>
<sequence length="122" mass="13809">MGSSKVHTNGIEEASEWMERTGCQEAKPGEMVMYLGGPIGNRIPDGELVNFLIGKFQKRLCHWSTRMVTWAGKVTILRHILGMLPSYQLMTLSLTRRGFQELEAVCRVFCGGSTRKETQKHH</sequence>
<organism evidence="1 2">
    <name type="scientific">Riccia sorocarpa</name>
    <dbReference type="NCBI Taxonomy" id="122646"/>
    <lineage>
        <taxon>Eukaryota</taxon>
        <taxon>Viridiplantae</taxon>
        <taxon>Streptophyta</taxon>
        <taxon>Embryophyta</taxon>
        <taxon>Marchantiophyta</taxon>
        <taxon>Marchantiopsida</taxon>
        <taxon>Marchantiidae</taxon>
        <taxon>Marchantiales</taxon>
        <taxon>Ricciaceae</taxon>
        <taxon>Riccia</taxon>
    </lineage>
</organism>
<reference evidence="1 2" key="1">
    <citation type="submission" date="2024-09" db="EMBL/GenBank/DDBJ databases">
        <title>Chromosome-scale assembly of Riccia sorocarpa.</title>
        <authorList>
            <person name="Paukszto L."/>
        </authorList>
    </citation>
    <scope>NUCLEOTIDE SEQUENCE [LARGE SCALE GENOMIC DNA]</scope>
    <source>
        <strain evidence="1">LP-2024</strain>
        <tissue evidence="1">Aerial parts of the thallus</tissue>
    </source>
</reference>
<dbReference type="Proteomes" id="UP001633002">
    <property type="component" value="Unassembled WGS sequence"/>
</dbReference>
<gene>
    <name evidence="1" type="ORF">R1sor_026867</name>
</gene>
<keyword evidence="2" id="KW-1185">Reference proteome</keyword>
<dbReference type="AlphaFoldDB" id="A0ABD3GEQ9"/>
<evidence type="ECO:0000313" key="2">
    <source>
        <dbReference type="Proteomes" id="UP001633002"/>
    </source>
</evidence>
<protein>
    <submittedName>
        <fullName evidence="1">Uncharacterized protein</fullName>
    </submittedName>
</protein>